<dbReference type="InterPro" id="IPR000272">
    <property type="entry name" value="Ion-transport_regulator_FXYD"/>
</dbReference>
<name>A0A3B3X9R0_9TELE</name>
<dbReference type="GO" id="GO:0017080">
    <property type="term" value="F:sodium channel regulator activity"/>
    <property type="evidence" value="ECO:0007669"/>
    <property type="project" value="TreeGrafter"/>
</dbReference>
<keyword evidence="4 7" id="KW-0812">Transmembrane</keyword>
<dbReference type="Gene3D" id="1.20.5.780">
    <property type="entry name" value="Single helix bin"/>
    <property type="match status" value="1"/>
</dbReference>
<dbReference type="STRING" id="48701.ENSPMEP00000011777"/>
<comment type="subcellular location">
    <subcellularLocation>
        <location evidence="1">Membrane</location>
        <topology evidence="1">Single-pass membrane protein</topology>
    </subcellularLocation>
</comment>
<evidence type="ECO:0000256" key="6">
    <source>
        <dbReference type="ARBA" id="ARBA00023136"/>
    </source>
</evidence>
<dbReference type="AlphaFoldDB" id="A0A3B3X9R0"/>
<organism evidence="8 9">
    <name type="scientific">Poecilia mexicana</name>
    <dbReference type="NCBI Taxonomy" id="48701"/>
    <lineage>
        <taxon>Eukaryota</taxon>
        <taxon>Metazoa</taxon>
        <taxon>Chordata</taxon>
        <taxon>Craniata</taxon>
        <taxon>Vertebrata</taxon>
        <taxon>Euteleostomi</taxon>
        <taxon>Actinopterygii</taxon>
        <taxon>Neopterygii</taxon>
        <taxon>Teleostei</taxon>
        <taxon>Neoteleostei</taxon>
        <taxon>Acanthomorphata</taxon>
        <taxon>Ovalentaria</taxon>
        <taxon>Atherinomorphae</taxon>
        <taxon>Cyprinodontiformes</taxon>
        <taxon>Poeciliidae</taxon>
        <taxon>Poeciliinae</taxon>
        <taxon>Poecilia</taxon>
    </lineage>
</organism>
<keyword evidence="5 7" id="KW-0406">Ion transport</keyword>
<evidence type="ECO:0000313" key="8">
    <source>
        <dbReference type="Ensembl" id="ENSPMEP00000011777.1"/>
    </source>
</evidence>
<dbReference type="PANTHER" id="PTHR14132:SF14">
    <property type="entry name" value="FXYD DOMAIN-CONTAINING ION TRANSPORT REGULATOR 5"/>
    <property type="match status" value="1"/>
</dbReference>
<sequence length="89" mass="10438">KVKYNLLYFHFKNILFHFFKSFLLVSFPCLRSEAATDWDADFTYDYETLRVGGLIFAGVVVFLSFVLLLGNRVRNCGKTKRKPVVEEDY</sequence>
<dbReference type="CDD" id="cd20330">
    <property type="entry name" value="FXYD12"/>
    <property type="match status" value="1"/>
</dbReference>
<evidence type="ECO:0000313" key="9">
    <source>
        <dbReference type="Proteomes" id="UP000261480"/>
    </source>
</evidence>
<evidence type="ECO:0000256" key="5">
    <source>
        <dbReference type="ARBA" id="ARBA00023065"/>
    </source>
</evidence>
<dbReference type="GO" id="GO:0006811">
    <property type="term" value="P:monoatomic ion transport"/>
    <property type="evidence" value="ECO:0007669"/>
    <property type="project" value="UniProtKB-KW"/>
</dbReference>
<proteinExistence type="inferred from homology"/>
<accession>A0A3B3X9R0</accession>
<reference evidence="8" key="2">
    <citation type="submission" date="2025-09" db="UniProtKB">
        <authorList>
            <consortium name="Ensembl"/>
        </authorList>
    </citation>
    <scope>IDENTIFICATION</scope>
</reference>
<dbReference type="Ensembl" id="ENSPMET00000019011.1">
    <property type="protein sequence ID" value="ENSPMEP00000011777.1"/>
    <property type="gene ID" value="ENSPMEG00000000299.1"/>
</dbReference>
<dbReference type="Proteomes" id="UP000261480">
    <property type="component" value="Unplaced"/>
</dbReference>
<keyword evidence="7" id="KW-1133">Transmembrane helix</keyword>
<dbReference type="Pfam" id="PF02038">
    <property type="entry name" value="ATP1G1_PLM_MAT8"/>
    <property type="match status" value="1"/>
</dbReference>
<dbReference type="GO" id="GO:0016020">
    <property type="term" value="C:membrane"/>
    <property type="evidence" value="ECO:0007669"/>
    <property type="project" value="UniProtKB-SubCell"/>
</dbReference>
<dbReference type="PANTHER" id="PTHR14132">
    <property type="entry name" value="SODIUM/POTASSIUM-TRANSPORTING ATPASE SUBUNIT GAMMA"/>
    <property type="match status" value="1"/>
</dbReference>
<dbReference type="FunFam" id="1.20.5.780:FF:000009">
    <property type="entry name" value="FXYD domain-containing ion transport regulator"/>
    <property type="match status" value="1"/>
</dbReference>
<evidence type="ECO:0000256" key="2">
    <source>
        <dbReference type="ARBA" id="ARBA00005948"/>
    </source>
</evidence>
<keyword evidence="6 7" id="KW-0472">Membrane</keyword>
<comment type="similarity">
    <text evidence="2 7">Belongs to the FXYD family.</text>
</comment>
<reference evidence="8" key="1">
    <citation type="submission" date="2025-08" db="UniProtKB">
        <authorList>
            <consortium name="Ensembl"/>
        </authorList>
    </citation>
    <scope>IDENTIFICATION</scope>
</reference>
<dbReference type="GO" id="GO:0043269">
    <property type="term" value="P:regulation of monoatomic ion transport"/>
    <property type="evidence" value="ECO:0007669"/>
    <property type="project" value="InterPro"/>
</dbReference>
<evidence type="ECO:0000256" key="4">
    <source>
        <dbReference type="ARBA" id="ARBA00022692"/>
    </source>
</evidence>
<evidence type="ECO:0000256" key="7">
    <source>
        <dbReference type="RuleBase" id="RU364131"/>
    </source>
</evidence>
<protein>
    <recommendedName>
        <fullName evidence="7">FXYD domain-containing ion transport regulator</fullName>
    </recommendedName>
</protein>
<evidence type="ECO:0000256" key="1">
    <source>
        <dbReference type="ARBA" id="ARBA00004167"/>
    </source>
</evidence>
<evidence type="ECO:0000256" key="3">
    <source>
        <dbReference type="ARBA" id="ARBA00022448"/>
    </source>
</evidence>
<keyword evidence="3 7" id="KW-0813">Transport</keyword>
<keyword evidence="9" id="KW-1185">Reference proteome</keyword>
<feature type="transmembrane region" description="Helical" evidence="7">
    <location>
        <begin position="50"/>
        <end position="70"/>
    </location>
</feature>